<evidence type="ECO:0000256" key="5">
    <source>
        <dbReference type="ARBA" id="ARBA00022692"/>
    </source>
</evidence>
<dbReference type="HAMAP" id="MF_01148">
    <property type="entry name" value="Lnt"/>
    <property type="match status" value="1"/>
</dbReference>
<dbReference type="Pfam" id="PF00795">
    <property type="entry name" value="CN_hydrolase"/>
    <property type="match status" value="1"/>
</dbReference>
<evidence type="ECO:0000256" key="6">
    <source>
        <dbReference type="ARBA" id="ARBA00022989"/>
    </source>
</evidence>
<feature type="transmembrane region" description="Helical" evidence="9">
    <location>
        <begin position="176"/>
        <end position="203"/>
    </location>
</feature>
<accession>A0ABT5JFD8</accession>
<dbReference type="RefSeq" id="WP_272779260.1">
    <property type="nucleotide sequence ID" value="NZ_JAQQLI010000044.1"/>
</dbReference>
<dbReference type="InterPro" id="IPR004563">
    <property type="entry name" value="Apolipo_AcylTrfase"/>
</dbReference>
<sequence>MTASAVTLALARVAQPVVLAWGLRRALIAVLAGAASTLAMAPLHAWPALFLTFPVIVWLVDGSGAGRWNGLGAAAAAGWWYGFGYFLAGLYWIGSAFLVDADKFGWLLAPAVLALPAGLALFMAAGFALARLLWAPGAFRIVTLAAALTTSEWLRGHLLGGFPWNAFGYALAEPLSLAQGFALVGLWGMTFLAVLVFAAPAALADAPADTPRPALLPAVAGVLLIALGLFGAVRLAALPTATVDGVRLRLMQPNIQQDQRFNYAAKSDVMRRYLALSQRPAGGHGLAGTTHLIWPESAFPFFVAREPDALAAIADLLPEGTVLITGAARLAESSRPGNIQAYNSVYVFDHDGTILSIYDKVHLVPFGEYVPLRGLLQRLGIEQLVRVPGGFLPGDRLRSLQTPGAPAFVPLVCYEAIFPNAVVPRGSRPGWLLNVTNDAWFGITPGPWQHLLQARMRAVEEGLPLVRAANTGISAVIDPAGRTIAQLGLGREGILDSELPAAVDPPPYAQVGDAPVTALVVLVLVASGWRRRARSGESRRLLP</sequence>
<evidence type="ECO:0000256" key="4">
    <source>
        <dbReference type="ARBA" id="ARBA00022679"/>
    </source>
</evidence>
<proteinExistence type="inferred from homology"/>
<evidence type="ECO:0000256" key="1">
    <source>
        <dbReference type="ARBA" id="ARBA00004651"/>
    </source>
</evidence>
<dbReference type="SUPFAM" id="SSF56317">
    <property type="entry name" value="Carbon-nitrogen hydrolase"/>
    <property type="match status" value="1"/>
</dbReference>
<dbReference type="EMBL" id="JAQQLI010000044">
    <property type="protein sequence ID" value="MDC7788425.1"/>
    <property type="molecule type" value="Genomic_DNA"/>
</dbReference>
<comment type="caution">
    <text evidence="11">The sequence shown here is derived from an EMBL/GenBank/DDBJ whole genome shotgun (WGS) entry which is preliminary data.</text>
</comment>
<evidence type="ECO:0000256" key="2">
    <source>
        <dbReference type="ARBA" id="ARBA00010065"/>
    </source>
</evidence>
<dbReference type="PROSITE" id="PS50263">
    <property type="entry name" value="CN_HYDROLASE"/>
    <property type="match status" value="1"/>
</dbReference>
<keyword evidence="6 9" id="KW-1133">Transmembrane helix</keyword>
<comment type="pathway">
    <text evidence="9">Protein modification; lipoprotein biosynthesis (N-acyl transfer).</text>
</comment>
<evidence type="ECO:0000256" key="3">
    <source>
        <dbReference type="ARBA" id="ARBA00022475"/>
    </source>
</evidence>
<comment type="catalytic activity">
    <reaction evidence="9">
        <text>N-terminal S-1,2-diacyl-sn-glyceryl-L-cysteinyl-[lipoprotein] + a glycerophospholipid = N-acyl-S-1,2-diacyl-sn-glyceryl-L-cysteinyl-[lipoprotein] + a 2-acyl-sn-glycero-3-phospholipid + H(+)</text>
        <dbReference type="Rhea" id="RHEA:48228"/>
        <dbReference type="Rhea" id="RHEA-COMP:14681"/>
        <dbReference type="Rhea" id="RHEA-COMP:14684"/>
        <dbReference type="ChEBI" id="CHEBI:15378"/>
        <dbReference type="ChEBI" id="CHEBI:136912"/>
        <dbReference type="ChEBI" id="CHEBI:140656"/>
        <dbReference type="ChEBI" id="CHEBI:140657"/>
        <dbReference type="ChEBI" id="CHEBI:140660"/>
        <dbReference type="EC" id="2.3.1.269"/>
    </reaction>
</comment>
<dbReference type="InterPro" id="IPR036526">
    <property type="entry name" value="C-N_Hydrolase_sf"/>
</dbReference>
<feature type="domain" description="CN hydrolase" evidence="10">
    <location>
        <begin position="251"/>
        <end position="501"/>
    </location>
</feature>
<evidence type="ECO:0000256" key="7">
    <source>
        <dbReference type="ARBA" id="ARBA00023136"/>
    </source>
</evidence>
<feature type="transmembrane region" description="Helical" evidence="9">
    <location>
        <begin position="106"/>
        <end position="130"/>
    </location>
</feature>
<dbReference type="EC" id="2.3.1.269" evidence="9"/>
<dbReference type="NCBIfam" id="TIGR00546">
    <property type="entry name" value="lnt"/>
    <property type="match status" value="1"/>
</dbReference>
<evidence type="ECO:0000256" key="9">
    <source>
        <dbReference type="HAMAP-Rule" id="MF_01148"/>
    </source>
</evidence>
<gene>
    <name evidence="9 11" type="primary">lnt</name>
    <name evidence="11" type="ORF">PQJ73_22270</name>
</gene>
<keyword evidence="4 9" id="KW-0808">Transferase</keyword>
<evidence type="ECO:0000259" key="10">
    <source>
        <dbReference type="PROSITE" id="PS50263"/>
    </source>
</evidence>
<dbReference type="Pfam" id="PF20154">
    <property type="entry name" value="LNT_N"/>
    <property type="match status" value="1"/>
</dbReference>
<evidence type="ECO:0000313" key="12">
    <source>
        <dbReference type="Proteomes" id="UP001165652"/>
    </source>
</evidence>
<comment type="similarity">
    <text evidence="2 9">Belongs to the CN hydrolase family. Apolipoprotein N-acyltransferase subfamily.</text>
</comment>
<dbReference type="PANTHER" id="PTHR38686">
    <property type="entry name" value="APOLIPOPROTEIN N-ACYLTRANSFERASE"/>
    <property type="match status" value="1"/>
</dbReference>
<comment type="function">
    <text evidence="9">Catalyzes the phospholipid dependent N-acylation of the N-terminal cysteine of apolipoprotein, the last step in lipoprotein maturation.</text>
</comment>
<keyword evidence="8 9" id="KW-0012">Acyltransferase</keyword>
<feature type="transmembrane region" description="Helical" evidence="9">
    <location>
        <begin position="26"/>
        <end position="59"/>
    </location>
</feature>
<protein>
    <recommendedName>
        <fullName evidence="9">Apolipoprotein N-acyltransferase</fullName>
        <shortName evidence="9">ALP N-acyltransferase</shortName>
        <ecNumber evidence="9">2.3.1.269</ecNumber>
    </recommendedName>
</protein>
<comment type="subcellular location">
    <subcellularLocation>
        <location evidence="1 9">Cell membrane</location>
        <topology evidence="1 9">Multi-pass membrane protein</topology>
    </subcellularLocation>
</comment>
<feature type="transmembrane region" description="Helical" evidence="9">
    <location>
        <begin position="215"/>
        <end position="237"/>
    </location>
</feature>
<keyword evidence="12" id="KW-1185">Reference proteome</keyword>
<dbReference type="Gene3D" id="3.60.110.10">
    <property type="entry name" value="Carbon-nitrogen hydrolase"/>
    <property type="match status" value="1"/>
</dbReference>
<evidence type="ECO:0000313" key="11">
    <source>
        <dbReference type="EMBL" id="MDC7788425.1"/>
    </source>
</evidence>
<dbReference type="PANTHER" id="PTHR38686:SF1">
    <property type="entry name" value="APOLIPOPROTEIN N-ACYLTRANSFERASE"/>
    <property type="match status" value="1"/>
</dbReference>
<dbReference type="InterPro" id="IPR003010">
    <property type="entry name" value="C-N_Hydrolase"/>
</dbReference>
<comment type="caution">
    <text evidence="9">Lacks conserved residue(s) required for the propagation of feature annotation.</text>
</comment>
<reference evidence="11" key="1">
    <citation type="journal article" date="2023" name="Microbiol Resour">
        <title>Genome Sequences of Rhodoplanes serenus and Two Thermotolerant Strains, Rhodoplanes tepidamans and 'Rhodoplanes cryptolactis,' Further Refine the Genus.</title>
        <authorList>
            <person name="Rayyan A.A."/>
            <person name="Kyndt J.A."/>
        </authorList>
    </citation>
    <scope>NUCLEOTIDE SEQUENCE</scope>
    <source>
        <strain evidence="11">DSM 9987</strain>
    </source>
</reference>
<keyword evidence="7 9" id="KW-0472">Membrane</keyword>
<dbReference type="Proteomes" id="UP001165652">
    <property type="component" value="Unassembled WGS sequence"/>
</dbReference>
<dbReference type="CDD" id="cd07571">
    <property type="entry name" value="ALP_N-acyl_transferase"/>
    <property type="match status" value="1"/>
</dbReference>
<keyword evidence="3 9" id="KW-1003">Cell membrane</keyword>
<organism evidence="11 12">
    <name type="scientific">Rhodoplanes tepidamans</name>
    <name type="common">Rhodoplanes cryptolactis</name>
    <dbReference type="NCBI Taxonomy" id="200616"/>
    <lineage>
        <taxon>Bacteria</taxon>
        <taxon>Pseudomonadati</taxon>
        <taxon>Pseudomonadota</taxon>
        <taxon>Alphaproteobacteria</taxon>
        <taxon>Hyphomicrobiales</taxon>
        <taxon>Nitrobacteraceae</taxon>
        <taxon>Rhodoplanes</taxon>
    </lineage>
</organism>
<feature type="transmembrane region" description="Helical" evidence="9">
    <location>
        <begin position="71"/>
        <end position="94"/>
    </location>
</feature>
<reference evidence="11" key="2">
    <citation type="submission" date="2023-02" db="EMBL/GenBank/DDBJ databases">
        <authorList>
            <person name="Rayyan A."/>
            <person name="Meyer T."/>
            <person name="Kyndt J.A."/>
        </authorList>
    </citation>
    <scope>NUCLEOTIDE SEQUENCE</scope>
    <source>
        <strain evidence="11">DSM 9987</strain>
    </source>
</reference>
<evidence type="ECO:0000256" key="8">
    <source>
        <dbReference type="ARBA" id="ARBA00023315"/>
    </source>
</evidence>
<name>A0ABT5JFD8_RHOTP</name>
<dbReference type="InterPro" id="IPR045378">
    <property type="entry name" value="LNT_N"/>
</dbReference>
<keyword evidence="5 9" id="KW-0812">Transmembrane</keyword>